<name>A0A6L2MMI3_TANCI</name>
<feature type="domain" description="Integrase catalytic" evidence="14">
    <location>
        <begin position="1234"/>
        <end position="1329"/>
    </location>
</feature>
<feature type="domain" description="Integrase catalytic" evidence="14">
    <location>
        <begin position="307"/>
        <end position="489"/>
    </location>
</feature>
<dbReference type="Pfam" id="PF00067">
    <property type="entry name" value="p450"/>
    <property type="match status" value="1"/>
</dbReference>
<reference evidence="15" key="1">
    <citation type="journal article" date="2019" name="Sci. Rep.">
        <title>Draft genome of Tanacetum cinerariifolium, the natural source of mosquito coil.</title>
        <authorList>
            <person name="Yamashiro T."/>
            <person name="Shiraishi A."/>
            <person name="Satake H."/>
            <person name="Nakayama K."/>
        </authorList>
    </citation>
    <scope>NUCLEOTIDE SEQUENCE</scope>
</reference>
<dbReference type="InterPro" id="IPR012337">
    <property type="entry name" value="RNaseH-like_sf"/>
</dbReference>
<protein>
    <submittedName>
        <fullName evidence="15">Cytochrome P450 71A4-like</fullName>
    </submittedName>
</protein>
<dbReference type="Pfam" id="PF24626">
    <property type="entry name" value="SH3_Tf2-1"/>
    <property type="match status" value="5"/>
</dbReference>
<dbReference type="GO" id="GO:0015074">
    <property type="term" value="P:DNA integration"/>
    <property type="evidence" value="ECO:0007669"/>
    <property type="project" value="InterPro"/>
</dbReference>
<dbReference type="PRINTS" id="PR00385">
    <property type="entry name" value="P450"/>
</dbReference>
<dbReference type="InterPro" id="IPR001128">
    <property type="entry name" value="Cyt_P450"/>
</dbReference>
<evidence type="ECO:0000256" key="12">
    <source>
        <dbReference type="ARBA" id="ARBA00023004"/>
    </source>
</evidence>
<dbReference type="Pfam" id="PF17921">
    <property type="entry name" value="Integrase_H2C2"/>
    <property type="match status" value="6"/>
</dbReference>
<accession>A0A6L2MMI3</accession>
<dbReference type="InterPro" id="IPR001584">
    <property type="entry name" value="Integrase_cat-core"/>
</dbReference>
<dbReference type="GO" id="GO:0005506">
    <property type="term" value="F:iron ion binding"/>
    <property type="evidence" value="ECO:0007669"/>
    <property type="project" value="InterPro"/>
</dbReference>
<dbReference type="InterPro" id="IPR036397">
    <property type="entry name" value="RNaseH_sf"/>
</dbReference>
<dbReference type="GO" id="GO:0016114">
    <property type="term" value="P:terpenoid biosynthetic process"/>
    <property type="evidence" value="ECO:0007669"/>
    <property type="project" value="UniProtKB-UniPathway"/>
</dbReference>
<dbReference type="SUPFAM" id="SSF53098">
    <property type="entry name" value="Ribonuclease H-like"/>
    <property type="match status" value="5"/>
</dbReference>
<dbReference type="GO" id="GO:0051762">
    <property type="term" value="P:sesquiterpene biosynthetic process"/>
    <property type="evidence" value="ECO:0007669"/>
    <property type="project" value="UniProtKB-ARBA"/>
</dbReference>
<evidence type="ECO:0000256" key="5">
    <source>
        <dbReference type="ARBA" id="ARBA00022695"/>
    </source>
</evidence>
<evidence type="ECO:0000256" key="13">
    <source>
        <dbReference type="ARBA" id="ARBA00023033"/>
    </source>
</evidence>
<dbReference type="GO" id="GO:0003964">
    <property type="term" value="F:RNA-directed DNA polymerase activity"/>
    <property type="evidence" value="ECO:0007669"/>
    <property type="project" value="UniProtKB-KW"/>
</dbReference>
<dbReference type="InterPro" id="IPR043128">
    <property type="entry name" value="Rev_trsase/Diguanyl_cyclase"/>
</dbReference>
<dbReference type="GO" id="GO:0004519">
    <property type="term" value="F:endonuclease activity"/>
    <property type="evidence" value="ECO:0007669"/>
    <property type="project" value="UniProtKB-KW"/>
</dbReference>
<proteinExistence type="inferred from homology"/>
<evidence type="ECO:0000256" key="10">
    <source>
        <dbReference type="ARBA" id="ARBA00022918"/>
    </source>
</evidence>
<keyword evidence="3" id="KW-0349">Heme</keyword>
<keyword evidence="9" id="KW-0378">Hydrolase</keyword>
<evidence type="ECO:0000256" key="1">
    <source>
        <dbReference type="ARBA" id="ARBA00004721"/>
    </source>
</evidence>
<dbReference type="PRINTS" id="PR00463">
    <property type="entry name" value="EP450I"/>
</dbReference>
<comment type="caution">
    <text evidence="15">The sequence shown here is derived from an EMBL/GenBank/DDBJ whole genome shotgun (WGS) entry which is preliminary data.</text>
</comment>
<dbReference type="Pfam" id="PF00078">
    <property type="entry name" value="RVT_1"/>
    <property type="match status" value="1"/>
</dbReference>
<dbReference type="CDD" id="cd01647">
    <property type="entry name" value="RT_LTR"/>
    <property type="match status" value="1"/>
</dbReference>
<keyword evidence="5" id="KW-0548">Nucleotidyltransferase</keyword>
<evidence type="ECO:0000256" key="6">
    <source>
        <dbReference type="ARBA" id="ARBA00022722"/>
    </source>
</evidence>
<evidence type="ECO:0000256" key="4">
    <source>
        <dbReference type="ARBA" id="ARBA00022679"/>
    </source>
</evidence>
<evidence type="ECO:0000256" key="11">
    <source>
        <dbReference type="ARBA" id="ARBA00023002"/>
    </source>
</evidence>
<dbReference type="Gene3D" id="3.30.420.10">
    <property type="entry name" value="Ribonuclease H-like superfamily/Ribonuclease H"/>
    <property type="match status" value="5"/>
</dbReference>
<keyword evidence="12" id="KW-0408">Iron</keyword>
<sequence length="3129" mass="360027">MCVDFKDLNKACLKDGYPLPKIDWKVELLCGYPFKYFLDAYKGYHQIKIVKEDKENTAFVTSQGIFCYSKMSFKLKNAGATYQCLVDKAFQKQIGRNLEVYVDDLVIKRRTEQEIIRDMEETFKTLREINMKLNPKKYTFGMREGMFLGYKVNADGLRVCPNKVEAVLSFPSPKCLKNIQRLNGKLTSLNRFMSKSAKKSLPFFKTLKKSELHMLTIPKEKEELVIYLAAAKEAVSAVLMMERDMKQMPIYFVSRALQGENKKADVLSKMASTSFAHLSKQVLVEELKEKSIDEREVLAVVEEEGRTWVTPIYEYLMEEILTEEKRKARAIRRKAEDPGKVKFLIVAIDYFTKWIEAKPVATIMGAQIKMFVWDNIVCRFGLPGEIISDNEKQFRDNPFKDWYEKLCICQCFASVKHPQANGLMKRVNKSLGEGIKARLNERSKNWVEEISRILWAHRTMIKSSNEETPFSLTYGTEAMIPVEIGMPTLRTTKVDMVIAIKPTKRIKALHSNLHSVDDRFSKMAHFVPCLKTFDASQAARLYFAEIMKLHDVPKTLTPHRDVKFFNEKGADQSEQIKELHLSVREQIIWHNEKYKKHADKCRRFGKLKPRGDSPFRVLKKINNNAYKIELPGHNNVFATFNVVDLSPYKRDSDDEPDSRSSLFQEGEDDADAVNELVNVIMYTRGRNKDEYSTYDKDFYAIVRSLDTWRHYLLSNEFVLFSDHEALKFISGKHKLKSCHPKWVEFLQAYSFVYQFSKMDGYLFKGARLCMHLCSLRESIVLEGHAGGLTYHFRRDKTLALLREQFYWPRMERDVNRLFERCQLDFVLCLPRTLQDKDSVKVVVDRFSKLAHFVPCLKTFDASQVARLYFAKIVKLHGVPKNITSHRDVMFTDMHYLASQPLGFDLGCGLYCDDPDFEEIWNKCDNGPFRVLENINDNAYKIKLPSHYNVFATFNVADLSPYKGDSDDEPDSKSSLFQEGEDDVDVVNDRVNKAAYSTYDKEFYAIVHSLDSWQQYLISNQLVLFSDHEALKFINGQHKLKSHHAKWVEFIQAYLFVIRHKVGSNNQVTDALSRCHWLITTMQIRVQGFDSFRGLYYDDHDFREIWSKCDNGPFRQFSKLDGYFFKGTQLCIPLCSLGEAIILEGHAGELAGHFGRDKTLALLHEQFYWPRMELDVNRLLERFHTCHIAKTHRSNAGLYTPFSVPVAQWEDVSLDFLLGLPRTRRAKDSVMLHVVPKTLTSDRDVKFVSHFWRTLWTRLGSKLQFSISHHPQTDGQTEVVNQSLGNLLRSLIRDNAKQWDLILPQAEFAYNRPVNRTTGKSPFEVVYGHNSITPLDLVHVLEVGRFSEEEADQSEHIKVASIGEDDAYAVNERVNVTNTLRAYVSAINFAGGLTEIRIVTQKWPNGQDSSLFDESCQFWAFRGAQLCIPLCSLRKAIVLEGYADGLAGHFRRDKTLAQLHEQFYWPKMERDVNRLHESCLTCHIAKTHSSNACLYTPLSVPIAPWEDVSLDFVLDLPQTQRAKDSIMVVFDRFSKMAHFVPCSKMFDASQVARSVNRMKGKSPFEVVYGLNLITPLKMGLTRLSRLKNCIGDGPFGVLKKINDNEYEIKLLGHYIASATFNVADLSPYKGDSDDEPLGVEIHLRKERFPAGRFGKLKPRGDGPFRVLKKINDNVYKIELPGARLYIPLCSLRESIVLEGHAGGLADHFGRDKTLALLREQFYWPWMERDVNPLFERCRTCYIVKNHSSIVGLYTPLSVLIAPWEDVILDFVLGLPRTQRAKDPVMVVIDLFLKMAHFVPCWKTFDASQVARFYFAKIVKLRGVSKTLTSDRDVKFTEVFNRSRGNLLRSLILDNAKQWDRILQQAEFSYYRGGRFSEEGADQSEQIKELHRSVEEHIIRHKEQYKEHADKCRKQVLYREGDIVWIHLCTEHFLVGRFGNLKPRGDGLFCVRKKINDNAYKIELPGHFNVSATFNVVDFSPYTGDSDDEPDSGLSLFQEGEDDSDAINELVNFFKMNGYLFKGARLCILLCSLCEAIILEGHASGLAGHFGRDKTLALLREHFYWPRMERDEDVSLDFVLGLPPAQGAKDPVMVVVDRFLKMAHFVPCSKRFDASQVARLYFAKIVKLYGVPKTLTYDRDVKDNAKQWDVILPQAEFAYNRLVNRTIDVGRFNKEGAIQSEQIKELHRPVQEQIIWHNEQCKEHADKRHKQVLYREGDLVWIYLRKEHFSAGRFRKLKPRGDVLGFCLINFEMTRSVKRKLSLQADQSPSKISSALEASLKLLFLIIMYLGKYWTRVVILVDLCIDGGINTLPLLPWRDGPFHVLKKINDNAYKIKLPGHYNDTYMIKLPGHYNVSATFNVADLSPYKGDSDDEPDSGSSLFQEGEDDADAINERVNFSKLDGYFFKGARLCIPLCSLREAIVLEGHACGLVGHFGRDKTLALLREQFYWPRMERDVNKLLERCRTCYIAKTHSSNGGLYTPLSVPVVSWEDVSLDFVLGLPRTQRAKVSVMVVVDRFSKMAHFVPCWKTFDASHVARSVNHTTGKSPFEVVYGRNLITPLDLVSVPEVGQFSEEGADQFEQMKELQRSVQEQIIRNNEQYKEHADKRRKQVLYREGDLFWIHLRKECFPAGRFGKLKPRGDGPFRIRKKINDNAYKIELPGHYNVSATFNVADFWPYEGDIALGQLATNYRKSAQLTKSSERAAVRIRAPACSKWINAFHSKTKKSIPPSPPKLPIIGNLLQLGSIPHRSLRDLSKKYGPLMLLHLGNKPTLVVTSADVAREVMKTHDLAFSDRPSLSIPNILFYGSTDIAFSRYGENWRKLKSIVVLHLLSSTRVKSFRQVREEEISHMISVLGERHGSIIDISALLYSLTSNILCRVAFGRKYEGLGITDKVNQCMDMLGAFCVGNHIPWLSWIDRLTGLEGRAQKLSIELDHFLEGVFDDHLNKETREDAQGEMARNFVDTLQDIQRDNANSFNLHTTTLKAVIMDVFVAGFDTTFISLDWAMSELIRHPRVMQKLQQEVTEIANERPMIPEEDLEKMKFLKAVVKETLRLHPPLPLLVTRESREEVNLMGYAIPPCTQVIINNWAIGRDPTLWKESEDFKPERFFNNSIDYKGLHFQFLPFGAGRR</sequence>
<evidence type="ECO:0000256" key="2">
    <source>
        <dbReference type="ARBA" id="ARBA00010617"/>
    </source>
</evidence>
<dbReference type="Gene3D" id="1.10.340.70">
    <property type="match status" value="6"/>
</dbReference>
<evidence type="ECO:0000313" key="15">
    <source>
        <dbReference type="EMBL" id="GEU73515.1"/>
    </source>
</evidence>
<dbReference type="Gene3D" id="3.10.10.10">
    <property type="entry name" value="HIV Type 1 Reverse Transcriptase, subunit A, domain 1"/>
    <property type="match status" value="1"/>
</dbReference>
<keyword evidence="8" id="KW-0255">Endonuclease</keyword>
<comment type="pathway">
    <text evidence="1">Secondary metabolite biosynthesis; terpenoid biosynthesis.</text>
</comment>
<keyword evidence="6" id="KW-0540">Nuclease</keyword>
<evidence type="ECO:0000259" key="14">
    <source>
        <dbReference type="PROSITE" id="PS50994"/>
    </source>
</evidence>
<dbReference type="InterPro" id="IPR041588">
    <property type="entry name" value="Integrase_H2C2"/>
</dbReference>
<dbReference type="GO" id="GO:0020037">
    <property type="term" value="F:heme binding"/>
    <property type="evidence" value="ECO:0007669"/>
    <property type="project" value="InterPro"/>
</dbReference>
<evidence type="ECO:0000256" key="9">
    <source>
        <dbReference type="ARBA" id="ARBA00022801"/>
    </source>
</evidence>
<dbReference type="CDD" id="cd11072">
    <property type="entry name" value="CYP71-like"/>
    <property type="match status" value="1"/>
</dbReference>
<dbReference type="CDD" id="cd09274">
    <property type="entry name" value="RNase_HI_RT_Ty3"/>
    <property type="match status" value="1"/>
</dbReference>
<dbReference type="SUPFAM" id="SSF48264">
    <property type="entry name" value="Cytochrome P450"/>
    <property type="match status" value="1"/>
</dbReference>
<dbReference type="FunFam" id="1.10.630.10:FF:000011">
    <property type="entry name" value="Cytochrome P450 83B1"/>
    <property type="match status" value="1"/>
</dbReference>
<keyword evidence="4" id="KW-0808">Transferase</keyword>
<organism evidence="15">
    <name type="scientific">Tanacetum cinerariifolium</name>
    <name type="common">Dalmatian daisy</name>
    <name type="synonym">Chrysanthemum cinerariifolium</name>
    <dbReference type="NCBI Taxonomy" id="118510"/>
    <lineage>
        <taxon>Eukaryota</taxon>
        <taxon>Viridiplantae</taxon>
        <taxon>Streptophyta</taxon>
        <taxon>Embryophyta</taxon>
        <taxon>Tracheophyta</taxon>
        <taxon>Spermatophyta</taxon>
        <taxon>Magnoliopsida</taxon>
        <taxon>eudicotyledons</taxon>
        <taxon>Gunneridae</taxon>
        <taxon>Pentapetalae</taxon>
        <taxon>asterids</taxon>
        <taxon>campanulids</taxon>
        <taxon>Asterales</taxon>
        <taxon>Asteraceae</taxon>
        <taxon>Asteroideae</taxon>
        <taxon>Anthemideae</taxon>
        <taxon>Anthemidinae</taxon>
        <taxon>Tanacetum</taxon>
    </lineage>
</organism>
<evidence type="ECO:0000256" key="3">
    <source>
        <dbReference type="ARBA" id="ARBA00022617"/>
    </source>
</evidence>
<dbReference type="UniPathway" id="UPA00213"/>
<dbReference type="InterPro" id="IPR056924">
    <property type="entry name" value="SH3_Tf2-1"/>
</dbReference>
<dbReference type="Pfam" id="PF17917">
    <property type="entry name" value="RT_RNaseH"/>
    <property type="match status" value="2"/>
</dbReference>
<dbReference type="PANTHER" id="PTHR35046:SF26">
    <property type="entry name" value="RNA-DIRECTED DNA POLYMERASE"/>
    <property type="match status" value="1"/>
</dbReference>
<evidence type="ECO:0000256" key="8">
    <source>
        <dbReference type="ARBA" id="ARBA00022759"/>
    </source>
</evidence>
<comment type="similarity">
    <text evidence="2">Belongs to the cytochrome P450 family.</text>
</comment>
<dbReference type="GO" id="GO:0003676">
    <property type="term" value="F:nucleic acid binding"/>
    <property type="evidence" value="ECO:0007669"/>
    <property type="project" value="InterPro"/>
</dbReference>
<dbReference type="PANTHER" id="PTHR35046">
    <property type="entry name" value="ZINC KNUCKLE (CCHC-TYPE) FAMILY PROTEIN"/>
    <property type="match status" value="1"/>
</dbReference>
<keyword evidence="11" id="KW-0560">Oxidoreductase</keyword>
<dbReference type="EMBL" id="BKCJ010006703">
    <property type="protein sequence ID" value="GEU73515.1"/>
    <property type="molecule type" value="Genomic_DNA"/>
</dbReference>
<dbReference type="SUPFAM" id="SSF56672">
    <property type="entry name" value="DNA/RNA polymerases"/>
    <property type="match status" value="2"/>
</dbReference>
<dbReference type="FunFam" id="3.30.420.10:FF:000032">
    <property type="entry name" value="Retrovirus-related Pol polyprotein from transposon 297-like Protein"/>
    <property type="match status" value="1"/>
</dbReference>
<keyword evidence="13" id="KW-0503">Monooxygenase</keyword>
<dbReference type="InterPro" id="IPR036396">
    <property type="entry name" value="Cyt_P450_sf"/>
</dbReference>
<dbReference type="InterPro" id="IPR043502">
    <property type="entry name" value="DNA/RNA_pol_sf"/>
</dbReference>
<dbReference type="InterPro" id="IPR041373">
    <property type="entry name" value="RT_RNaseH"/>
</dbReference>
<dbReference type="InterPro" id="IPR000477">
    <property type="entry name" value="RT_dom"/>
</dbReference>
<dbReference type="PROSITE" id="PS50994">
    <property type="entry name" value="INTEGRASE"/>
    <property type="match status" value="2"/>
</dbReference>
<dbReference type="GO" id="GO:0016787">
    <property type="term" value="F:hydrolase activity"/>
    <property type="evidence" value="ECO:0007669"/>
    <property type="project" value="UniProtKB-KW"/>
</dbReference>
<evidence type="ECO:0000256" key="7">
    <source>
        <dbReference type="ARBA" id="ARBA00022723"/>
    </source>
</evidence>
<keyword evidence="10" id="KW-0695">RNA-directed DNA polymerase</keyword>
<dbReference type="Gene3D" id="3.30.70.270">
    <property type="match status" value="1"/>
</dbReference>
<dbReference type="GO" id="GO:0016712">
    <property type="term" value="F:oxidoreductase activity, acting on paired donors, with incorporation or reduction of molecular oxygen, reduced flavin or flavoprotein as one donor, and incorporation of one atom of oxygen"/>
    <property type="evidence" value="ECO:0007669"/>
    <property type="project" value="UniProtKB-ARBA"/>
</dbReference>
<dbReference type="Gene3D" id="1.10.630.10">
    <property type="entry name" value="Cytochrome P450"/>
    <property type="match status" value="1"/>
</dbReference>
<keyword evidence="7" id="KW-0479">Metal-binding</keyword>
<dbReference type="InterPro" id="IPR002401">
    <property type="entry name" value="Cyt_P450_E_grp-I"/>
</dbReference>
<gene>
    <name evidence="15" type="ORF">Tci_045493</name>
</gene>